<comment type="cofactor">
    <cofactor evidence="6">
        <name>Zn(2+)</name>
        <dbReference type="ChEBI" id="CHEBI:29105"/>
    </cofactor>
    <text evidence="6">Binds 1 zinc ion per subunit.</text>
</comment>
<sequence>MDQQWKGLVHYFEQDEDEWLQALFRKFIQWYYPRFCALTFVMRRQQEYIADANAANATSAQVTAESLVMNHAGGRYYYQEFLPAVLEEAEQSNEEPRPLTRLYELMASMDEKRERLEEYMQKALVEKTGYADSHPSLSDRLNALRCQPVLPSLRNQAVDVYLKNGAGLGEQGGGVPQSYGSDW</sequence>
<evidence type="ECO:0000256" key="1">
    <source>
        <dbReference type="ARBA" id="ARBA00022670"/>
    </source>
</evidence>
<keyword evidence="9" id="KW-1185">Reference proteome</keyword>
<keyword evidence="1 6" id="KW-0645">Protease</keyword>
<proteinExistence type="inferred from homology"/>
<evidence type="ECO:0000256" key="5">
    <source>
        <dbReference type="ARBA" id="ARBA00023049"/>
    </source>
</evidence>
<protein>
    <submittedName>
        <fullName evidence="8">M48 family metalloprotease</fullName>
        <ecNumber evidence="8">3.4.24.-</ecNumber>
    </submittedName>
</protein>
<evidence type="ECO:0000313" key="9">
    <source>
        <dbReference type="Proteomes" id="UP001058650"/>
    </source>
</evidence>
<reference evidence="8" key="1">
    <citation type="submission" date="2022-08" db="EMBL/GenBank/DDBJ databases">
        <title>The complete genome sequence of the thermophilic bacterium Laceyella sacchari FBKL4.010 reveals the basis for tetramethylpyrazine biosynthesis in Moutai-flavor Daqu.</title>
        <authorList>
            <person name="Li D."/>
            <person name="Huang W."/>
            <person name="Wang C."/>
            <person name="Qiu S."/>
        </authorList>
    </citation>
    <scope>NUCLEOTIDE SEQUENCE</scope>
    <source>
        <strain evidence="8">FBKL4.014</strain>
    </source>
</reference>
<dbReference type="Pfam" id="PF01435">
    <property type="entry name" value="Peptidase_M48"/>
    <property type="match status" value="1"/>
</dbReference>
<evidence type="ECO:0000256" key="3">
    <source>
        <dbReference type="ARBA" id="ARBA00022801"/>
    </source>
</evidence>
<dbReference type="GO" id="GO:0008237">
    <property type="term" value="F:metallopeptidase activity"/>
    <property type="evidence" value="ECO:0007669"/>
    <property type="project" value="UniProtKB-KW"/>
</dbReference>
<evidence type="ECO:0000259" key="7">
    <source>
        <dbReference type="Pfam" id="PF01435"/>
    </source>
</evidence>
<dbReference type="EC" id="3.4.24.-" evidence="8"/>
<keyword evidence="4 6" id="KW-0862">Zinc</keyword>
<keyword evidence="2" id="KW-0479">Metal-binding</keyword>
<keyword evidence="5 6" id="KW-0482">Metalloprotease</keyword>
<evidence type="ECO:0000256" key="2">
    <source>
        <dbReference type="ARBA" id="ARBA00022723"/>
    </source>
</evidence>
<comment type="similarity">
    <text evidence="6">Belongs to the peptidase M48 family.</text>
</comment>
<evidence type="ECO:0000256" key="4">
    <source>
        <dbReference type="ARBA" id="ARBA00022833"/>
    </source>
</evidence>
<keyword evidence="3 6" id="KW-0378">Hydrolase</keyword>
<name>A0ABY5U1R3_LACSH</name>
<dbReference type="EMBL" id="CP103866">
    <property type="protein sequence ID" value="UWE02520.1"/>
    <property type="molecule type" value="Genomic_DNA"/>
</dbReference>
<organism evidence="8 9">
    <name type="scientific">Laceyella sacchari</name>
    <name type="common">Thermoactinomyces thalpophilus</name>
    <dbReference type="NCBI Taxonomy" id="37482"/>
    <lineage>
        <taxon>Bacteria</taxon>
        <taxon>Bacillati</taxon>
        <taxon>Bacillota</taxon>
        <taxon>Bacilli</taxon>
        <taxon>Bacillales</taxon>
        <taxon>Thermoactinomycetaceae</taxon>
        <taxon>Laceyella</taxon>
    </lineage>
</organism>
<evidence type="ECO:0000256" key="6">
    <source>
        <dbReference type="RuleBase" id="RU003983"/>
    </source>
</evidence>
<evidence type="ECO:0000313" key="8">
    <source>
        <dbReference type="EMBL" id="UWE02520.1"/>
    </source>
</evidence>
<accession>A0ABY5U1R3</accession>
<gene>
    <name evidence="8" type="ORF">NYR52_10130</name>
</gene>
<dbReference type="RefSeq" id="WP_259435582.1">
    <property type="nucleotide sequence ID" value="NZ_CP103866.1"/>
</dbReference>
<dbReference type="Proteomes" id="UP001058650">
    <property type="component" value="Chromosome"/>
</dbReference>
<feature type="domain" description="Peptidase M48" evidence="7">
    <location>
        <begin position="37"/>
        <end position="145"/>
    </location>
</feature>
<dbReference type="InterPro" id="IPR001915">
    <property type="entry name" value="Peptidase_M48"/>
</dbReference>